<dbReference type="Gene3D" id="2.150.10.10">
    <property type="entry name" value="Serralysin-like metalloprotease, C-terminal"/>
    <property type="match status" value="1"/>
</dbReference>
<feature type="chain" id="PRO_5037484354" evidence="1">
    <location>
        <begin position="22"/>
        <end position="432"/>
    </location>
</feature>
<reference evidence="2" key="1">
    <citation type="submission" date="2021-04" db="EMBL/GenBank/DDBJ databases">
        <authorList>
            <person name="Rodrigo-Torres L."/>
            <person name="Arahal R. D."/>
            <person name="Lucena T."/>
        </authorList>
    </citation>
    <scope>NUCLEOTIDE SEQUENCE</scope>
    <source>
        <strain evidence="2">AS29M-1</strain>
    </source>
</reference>
<keyword evidence="1" id="KW-0732">Signal</keyword>
<feature type="signal peptide" evidence="1">
    <location>
        <begin position="1"/>
        <end position="21"/>
    </location>
</feature>
<sequence length="432" mass="45169">MKKVILSILTFMTLSSVLAQAPEMFNYQSAVRNSSGDIVANQNVSFRISILEGSVGGNSVYVETHSATTSDLGLVDFKIGDGISQSGNFSTIDWGSNAHFVQVELDVNGGSNYSVMGTSSLVSVPYALHAKTSEDTPTNVSDLNNDAGFITSPNDGDFDSSNEIQSLSLVGSDLTISGGNTITLPVSGGNESWIMNSDSAVYLGQTNTISANNDFSVVAGENNTLDANYSIVSGMQNDVTGFMNMAVGFGDTIGQSGFTLYKYAFGENVKLLRSGNGTYNSIPSLGVGENIITLPGGYMFGQDITNSVGIYNYGFGRNIEFNTANAYVIGIGDSPSNPVVANGNRSFNIAFCPQTGAANNDIAFYVGANSSTNTGFVGIGTESPGSKLTVENGDIYLPDATNGVILTNPNGNCYRVTVDNSGSLITNSITCP</sequence>
<dbReference type="Proteomes" id="UP000683507">
    <property type="component" value="Chromosome"/>
</dbReference>
<dbReference type="AlphaFoldDB" id="A0A916JK52"/>
<evidence type="ECO:0000313" key="2">
    <source>
        <dbReference type="EMBL" id="CAG5077061.1"/>
    </source>
</evidence>
<dbReference type="EMBL" id="OU015584">
    <property type="protein sequence ID" value="CAG5077061.1"/>
    <property type="molecule type" value="Genomic_DNA"/>
</dbReference>
<name>A0A916JK52_9FLAO</name>
<evidence type="ECO:0000256" key="1">
    <source>
        <dbReference type="SAM" id="SignalP"/>
    </source>
</evidence>
<dbReference type="InterPro" id="IPR011049">
    <property type="entry name" value="Serralysin-like_metalloprot_C"/>
</dbReference>
<keyword evidence="3" id="KW-1185">Reference proteome</keyword>
<gene>
    <name evidence="2" type="ORF">CRYO30217_00280</name>
</gene>
<proteinExistence type="predicted"/>
<organism evidence="2 3">
    <name type="scientific">Parvicella tangerina</name>
    <dbReference type="NCBI Taxonomy" id="2829795"/>
    <lineage>
        <taxon>Bacteria</taxon>
        <taxon>Pseudomonadati</taxon>
        <taxon>Bacteroidota</taxon>
        <taxon>Flavobacteriia</taxon>
        <taxon>Flavobacteriales</taxon>
        <taxon>Parvicellaceae</taxon>
        <taxon>Parvicella</taxon>
    </lineage>
</organism>
<evidence type="ECO:0000313" key="3">
    <source>
        <dbReference type="Proteomes" id="UP000683507"/>
    </source>
</evidence>
<dbReference type="KEGG" id="ptan:CRYO30217_00280"/>
<accession>A0A916JK52</accession>
<protein>
    <submittedName>
        <fullName evidence="2">Uncharacterized protein</fullName>
    </submittedName>
</protein>
<dbReference type="RefSeq" id="WP_258540519.1">
    <property type="nucleotide sequence ID" value="NZ_OU015584.1"/>
</dbReference>